<evidence type="ECO:0000256" key="2">
    <source>
        <dbReference type="SAM" id="Phobius"/>
    </source>
</evidence>
<feature type="region of interest" description="Disordered" evidence="1">
    <location>
        <begin position="71"/>
        <end position="223"/>
    </location>
</feature>
<reference evidence="3 4" key="1">
    <citation type="submission" date="2018-05" db="EMBL/GenBank/DDBJ databases">
        <title>Genomic Encyclopedia of Type Strains, Phase IV (KMG-IV): sequencing the most valuable type-strain genomes for metagenomic binning, comparative biology and taxonomic classification.</title>
        <authorList>
            <person name="Goeker M."/>
        </authorList>
    </citation>
    <scope>NUCLEOTIDE SEQUENCE [LARGE SCALE GENOMIC DNA]</scope>
    <source>
        <strain evidence="3 4">DSM 44704</strain>
    </source>
</reference>
<dbReference type="AlphaFoldDB" id="A0A318JSE1"/>
<feature type="transmembrane region" description="Helical" evidence="2">
    <location>
        <begin position="21"/>
        <end position="40"/>
    </location>
</feature>
<proteinExistence type="predicted"/>
<accession>A0A318JSE1</accession>
<keyword evidence="2" id="KW-0812">Transmembrane</keyword>
<dbReference type="Proteomes" id="UP000247569">
    <property type="component" value="Unassembled WGS sequence"/>
</dbReference>
<protein>
    <submittedName>
        <fullName evidence="3">Uncharacterized protein</fullName>
    </submittedName>
</protein>
<gene>
    <name evidence="3" type="ORF">DFR70_116144</name>
</gene>
<keyword evidence="4" id="KW-1185">Reference proteome</keyword>
<dbReference type="EMBL" id="QJKF01000016">
    <property type="protein sequence ID" value="PXX57914.1"/>
    <property type="molecule type" value="Genomic_DNA"/>
</dbReference>
<evidence type="ECO:0000313" key="3">
    <source>
        <dbReference type="EMBL" id="PXX57914.1"/>
    </source>
</evidence>
<keyword evidence="2" id="KW-1133">Transmembrane helix</keyword>
<sequence>MNRARRTRLAGGRSHAAGTRFRGGLAVGHALALGGMLALGPRTRSRALERVRLPKEGAKSALAAGRALAVGRAPHRADGEPHTAYALGRRSIPRDTRRPTGHSCATHPRADGQRRTAYELGRRSARATHPPSDQALLRNTPDERPGTPARSTRCAPGRSHAPHPTEPTVNRTRRTRLAGGPPRATHPPSDRVLLRETSPAPPGHSCAKHPTCPGHSCAKHPPRPRSFLRGRVLRAEFAESIHCLGGAFLVVGADGEEGDVVVVDEF</sequence>
<evidence type="ECO:0000256" key="1">
    <source>
        <dbReference type="SAM" id="MobiDB-lite"/>
    </source>
</evidence>
<keyword evidence="2" id="KW-0472">Membrane</keyword>
<evidence type="ECO:0000313" key="4">
    <source>
        <dbReference type="Proteomes" id="UP000247569"/>
    </source>
</evidence>
<name>A0A318JSE1_9NOCA</name>
<organism evidence="3 4">
    <name type="scientific">Nocardia tenerifensis</name>
    <dbReference type="NCBI Taxonomy" id="228006"/>
    <lineage>
        <taxon>Bacteria</taxon>
        <taxon>Bacillati</taxon>
        <taxon>Actinomycetota</taxon>
        <taxon>Actinomycetes</taxon>
        <taxon>Mycobacteriales</taxon>
        <taxon>Nocardiaceae</taxon>
        <taxon>Nocardia</taxon>
    </lineage>
</organism>
<feature type="compositionally biased region" description="Basic and acidic residues" evidence="1">
    <location>
        <begin position="108"/>
        <end position="122"/>
    </location>
</feature>
<comment type="caution">
    <text evidence="3">The sequence shown here is derived from an EMBL/GenBank/DDBJ whole genome shotgun (WGS) entry which is preliminary data.</text>
</comment>